<feature type="non-terminal residue" evidence="5">
    <location>
        <position position="1518"/>
    </location>
</feature>
<keyword evidence="1" id="KW-0813">Transport</keyword>
<dbReference type="PANTHER" id="PTHR19229">
    <property type="entry name" value="ATP-BINDING CASSETTE TRANSPORTER SUBFAMILY A ABCA"/>
    <property type="match status" value="1"/>
</dbReference>
<dbReference type="GO" id="GO:0005319">
    <property type="term" value="F:lipid transporter activity"/>
    <property type="evidence" value="ECO:0007669"/>
    <property type="project" value="TreeGrafter"/>
</dbReference>
<feature type="region of interest" description="Disordered" evidence="3">
    <location>
        <begin position="164"/>
        <end position="189"/>
    </location>
</feature>
<dbReference type="PANTHER" id="PTHR19229:SF36">
    <property type="entry name" value="ATP-BINDING CASSETTE SUB-FAMILY A MEMBER 2"/>
    <property type="match status" value="1"/>
</dbReference>
<evidence type="ECO:0000256" key="3">
    <source>
        <dbReference type="SAM" id="MobiDB-lite"/>
    </source>
</evidence>
<keyword evidence="4" id="KW-0812">Transmembrane</keyword>
<evidence type="ECO:0000256" key="4">
    <source>
        <dbReference type="SAM" id="Phobius"/>
    </source>
</evidence>
<dbReference type="Proteomes" id="UP000250572">
    <property type="component" value="Unassembled WGS sequence"/>
</dbReference>
<keyword evidence="4" id="KW-0472">Membrane</keyword>
<dbReference type="InterPro" id="IPR026082">
    <property type="entry name" value="ABCA"/>
</dbReference>
<feature type="transmembrane region" description="Helical" evidence="4">
    <location>
        <begin position="912"/>
        <end position="932"/>
    </location>
</feature>
<feature type="region of interest" description="Disordered" evidence="3">
    <location>
        <begin position="1118"/>
        <end position="1160"/>
    </location>
</feature>
<dbReference type="GO" id="GO:0016020">
    <property type="term" value="C:membrane"/>
    <property type="evidence" value="ECO:0007669"/>
    <property type="project" value="InterPro"/>
</dbReference>
<evidence type="ECO:0000256" key="2">
    <source>
        <dbReference type="ARBA" id="ARBA00022737"/>
    </source>
</evidence>
<feature type="compositionally biased region" description="Polar residues" evidence="3">
    <location>
        <begin position="1151"/>
        <end position="1160"/>
    </location>
</feature>
<feature type="compositionally biased region" description="Basic and acidic residues" evidence="3">
    <location>
        <begin position="168"/>
        <end position="179"/>
    </location>
</feature>
<accession>A0A315UY52</accession>
<feature type="region of interest" description="Disordered" evidence="3">
    <location>
        <begin position="1"/>
        <end position="21"/>
    </location>
</feature>
<keyword evidence="4" id="KW-1133">Transmembrane helix</keyword>
<organism evidence="5 6">
    <name type="scientific">Gambusia affinis</name>
    <name type="common">Western mosquitofish</name>
    <name type="synonym">Heterandria affinis</name>
    <dbReference type="NCBI Taxonomy" id="33528"/>
    <lineage>
        <taxon>Eukaryota</taxon>
        <taxon>Metazoa</taxon>
        <taxon>Chordata</taxon>
        <taxon>Craniata</taxon>
        <taxon>Vertebrata</taxon>
        <taxon>Euteleostomi</taxon>
        <taxon>Actinopterygii</taxon>
        <taxon>Neopterygii</taxon>
        <taxon>Teleostei</taxon>
        <taxon>Neoteleostei</taxon>
        <taxon>Acanthomorphata</taxon>
        <taxon>Ovalentaria</taxon>
        <taxon>Atherinomorphae</taxon>
        <taxon>Cyprinodontiformes</taxon>
        <taxon>Poeciliidae</taxon>
        <taxon>Poeciliinae</taxon>
        <taxon>Gambusia</taxon>
    </lineage>
</organism>
<dbReference type="EMBL" id="NHOQ01002533">
    <property type="protein sequence ID" value="PWA16013.1"/>
    <property type="molecule type" value="Genomic_DNA"/>
</dbReference>
<proteinExistence type="predicted"/>
<keyword evidence="6" id="KW-1185">Reference proteome</keyword>
<comment type="caution">
    <text evidence="5">The sequence shown here is derived from an EMBL/GenBank/DDBJ whole genome shotgun (WGS) entry which is preliminary data.</text>
</comment>
<gene>
    <name evidence="5" type="ORF">CCH79_00019352</name>
</gene>
<reference evidence="5 6" key="1">
    <citation type="journal article" date="2018" name="G3 (Bethesda)">
        <title>A High-Quality Reference Genome for the Invasive Mosquitofish Gambusia affinis Using a Chicago Library.</title>
        <authorList>
            <person name="Hoffberg S.L."/>
            <person name="Troendle N.J."/>
            <person name="Glenn T.C."/>
            <person name="Mahmud O."/>
            <person name="Louha S."/>
            <person name="Chalopin D."/>
            <person name="Bennetzen J.L."/>
            <person name="Mauricio R."/>
        </authorList>
    </citation>
    <scope>NUCLEOTIDE SEQUENCE [LARGE SCALE GENOMIC DNA]</scope>
    <source>
        <strain evidence="5">NE01/NJP1002.9</strain>
        <tissue evidence="5">Muscle</tissue>
    </source>
</reference>
<feature type="transmembrane region" description="Helical" evidence="4">
    <location>
        <begin position="803"/>
        <end position="824"/>
    </location>
</feature>
<protein>
    <submittedName>
        <fullName evidence="5">Uncharacterized protein</fullName>
    </submittedName>
</protein>
<keyword evidence="2" id="KW-0677">Repeat</keyword>
<sequence length="1518" mass="167119">MSPVTTFMRGERPPTPLGQEKPVPCIEQVQRTGSRMERGRKPWFVAGSDLFLLMKASPPEVHSSPVSILNVVVFPAPFTPSNPKHSPGRTPRHRRSTARMRPIFLDLYTCQEAKQHFKHQAWLTFGLELHVTVSIAPQHSLSLTGHIDIIIINRLAADRHPPAYSHTLQEEGGHGRSDAYEEVDDDEKDVGCTGDVKPERCWIHDGSDGPPAKIHLCESGQAPDPVLYWQRRNARASPIEEEQGEDGWEVGGGGVGWQVEHKQDDDATSGRYQAAAAAAKAPAPVAAAALCPAHHVPDVVGQPVDDRVTATDELQMFGFSGFLCNQENHKAGRYEGHGNNNEDGNHHVGALQPADTGETNMLDAAQTFKPAVYHNSQSSAQCLTLLHAGEYIKADIRANRSQKRNLRALGSMPVVGSSWRTQEQSRGGLFLKVLRQKEGKQREKKTCGTGHQARNGTCDGCVEDESLLIGSRQQHGAALGTAGWYSLVHLLADVVLCHALEPGVEPQVLLYTELVKQNVVLWTHAQVLTDPIHFSADVVAVYGGRAGGGRKQACQDGPWMRTETCMKTWFVGSATMRPSLDSVVSQEGDHLVFIEVEAQVVEGQFAAGLTTRLRWLGSSSMPRISSAVTDDTRQAVHPRVTSGFLCQVMKMMGLNNAVHWVAWFITGFVQLSISVTALTAILKYGRVLLHSDPLIIWLFLTIYAVATIMFCFLVSVIYSKAKLASACGGIIYFLSYVPYMYVAIREEVAHDKITAFEKCIASLMSTTAFGLGSKYFALYEVAGVGIQWRTISQSPVEGDDFNLSLSMMMLIIDAGVYGVLTWYIEAVHPGGKRLLPQSWSIIISLQHNFPSSSTCRDVWAATSMRSYWSGSGRVETWDWPWCGGGAARLSVMEEDQACAMDQRRSGTENSTLFFLFVIEHMMPLCMVISWVYSVAMMIQHIVAEKEHRLKEKSRPAKEKCFCCRWLRRLSTAASSSLCTLGVFCGLYCPLDDSRLTGKGEVKRERHVAGSGNRARDRRVKDSRPPYVCLAGQRKGGRCPQHLPPLRSPFLHPDSEELLHSAGNPCSVEEGWAGSAKQQPSTAGRVVDPPGGAAEESAATVEEPTEGIVEVSVVDSFSPDKEAKQKEKCGGHITQASKKSSKLAAKRKEVSDSSNTESWFSDTSDTIEGLRVEPLLLHIERSQLRWLGHLVRMPPGRFLIELIPGMLTLDMKRVQPQAALSIVSSCSSRVEVLGSVTMYLLEPQQMALQAALLQKGPELARNVQPHPGVLPTYLLNHFVHLGANGGVEDLGICSHQVNEQAQVPLFFVGESQAFPELQPDQSEIVFQVYDDEEPLHISQVLQQGTQLGLGQGGQKPGLLHMKLQSHTLVTLIFNSEGPTSWIHGPNLLNKKPADKLLQIKSMDGGEDPGRAANRKAVVQIISWALGLSAASGNRVEQLQGIQELEGVLLTESMLKFLTCGERGDIQLRKILLVPEKQQPALHAYHSLMCSREEGQRSERFRQLSKELREQINTQNVADK</sequence>
<feature type="transmembrane region" description="Helical" evidence="4">
    <location>
        <begin position="694"/>
        <end position="717"/>
    </location>
</feature>
<feature type="compositionally biased region" description="Basic and acidic residues" evidence="3">
    <location>
        <begin position="1118"/>
        <end position="1129"/>
    </location>
</feature>
<name>A0A315UY52_GAMAF</name>
<dbReference type="GO" id="GO:0140359">
    <property type="term" value="F:ABC-type transporter activity"/>
    <property type="evidence" value="ECO:0007669"/>
    <property type="project" value="InterPro"/>
</dbReference>
<feature type="region of interest" description="Disordered" evidence="3">
    <location>
        <begin position="1038"/>
        <end position="1104"/>
    </location>
</feature>
<feature type="transmembrane region" description="Helical" evidence="4">
    <location>
        <begin position="723"/>
        <end position="744"/>
    </location>
</feature>
<feature type="transmembrane region" description="Helical" evidence="4">
    <location>
        <begin position="660"/>
        <end position="682"/>
    </location>
</feature>
<evidence type="ECO:0000313" key="5">
    <source>
        <dbReference type="EMBL" id="PWA16013.1"/>
    </source>
</evidence>
<feature type="transmembrane region" description="Helical" evidence="4">
    <location>
        <begin position="756"/>
        <end position="777"/>
    </location>
</feature>
<evidence type="ECO:0000256" key="1">
    <source>
        <dbReference type="ARBA" id="ARBA00022448"/>
    </source>
</evidence>
<evidence type="ECO:0000313" key="6">
    <source>
        <dbReference type="Proteomes" id="UP000250572"/>
    </source>
</evidence>